<dbReference type="PANTHER" id="PTHR12110:SF21">
    <property type="entry name" value="XYLOSE ISOMERASE-LIKE TIM BARREL DOMAIN-CONTAINING PROTEIN"/>
    <property type="match status" value="1"/>
</dbReference>
<comment type="caution">
    <text evidence="2">The sequence shown here is derived from an EMBL/GenBank/DDBJ whole genome shotgun (WGS) entry which is preliminary data.</text>
</comment>
<keyword evidence="3" id="KW-1185">Reference proteome</keyword>
<dbReference type="InterPro" id="IPR036237">
    <property type="entry name" value="Xyl_isomerase-like_sf"/>
</dbReference>
<keyword evidence="2" id="KW-0413">Isomerase</keyword>
<dbReference type="Gene3D" id="3.20.20.150">
    <property type="entry name" value="Divalent-metal-dependent TIM barrel enzymes"/>
    <property type="match status" value="1"/>
</dbReference>
<evidence type="ECO:0000313" key="2">
    <source>
        <dbReference type="EMBL" id="MFC5466410.1"/>
    </source>
</evidence>
<dbReference type="Proteomes" id="UP001596147">
    <property type="component" value="Unassembled WGS sequence"/>
</dbReference>
<proteinExistence type="predicted"/>
<reference evidence="3" key="1">
    <citation type="journal article" date="2019" name="Int. J. Syst. Evol. Microbiol.">
        <title>The Global Catalogue of Microorganisms (GCM) 10K type strain sequencing project: providing services to taxonomists for standard genome sequencing and annotation.</title>
        <authorList>
            <consortium name="The Broad Institute Genomics Platform"/>
            <consortium name="The Broad Institute Genome Sequencing Center for Infectious Disease"/>
            <person name="Wu L."/>
            <person name="Ma J."/>
        </authorList>
    </citation>
    <scope>NUCLEOTIDE SEQUENCE [LARGE SCALE GENOMIC DNA]</scope>
    <source>
        <strain evidence="3">CGMCC 1.12237</strain>
    </source>
</reference>
<dbReference type="InterPro" id="IPR013022">
    <property type="entry name" value="Xyl_isomerase-like_TIM-brl"/>
</dbReference>
<accession>A0ABW0LKT3</accession>
<evidence type="ECO:0000259" key="1">
    <source>
        <dbReference type="Pfam" id="PF01261"/>
    </source>
</evidence>
<dbReference type="RefSeq" id="WP_382354423.1">
    <property type="nucleotide sequence ID" value="NZ_JBHSMC010000026.1"/>
</dbReference>
<gene>
    <name evidence="2" type="ORF">ACFPM4_16945</name>
</gene>
<dbReference type="GO" id="GO:0016853">
    <property type="term" value="F:isomerase activity"/>
    <property type="evidence" value="ECO:0007669"/>
    <property type="project" value="UniProtKB-KW"/>
</dbReference>
<dbReference type="EMBL" id="JBHSMC010000026">
    <property type="protein sequence ID" value="MFC5466410.1"/>
    <property type="molecule type" value="Genomic_DNA"/>
</dbReference>
<protein>
    <submittedName>
        <fullName evidence="2">Sugar phosphate isomerase/epimerase family protein</fullName>
    </submittedName>
</protein>
<organism evidence="2 3">
    <name type="scientific">Lederbergia graminis</name>
    <dbReference type="NCBI Taxonomy" id="735518"/>
    <lineage>
        <taxon>Bacteria</taxon>
        <taxon>Bacillati</taxon>
        <taxon>Bacillota</taxon>
        <taxon>Bacilli</taxon>
        <taxon>Bacillales</taxon>
        <taxon>Bacillaceae</taxon>
        <taxon>Lederbergia</taxon>
    </lineage>
</organism>
<feature type="domain" description="Xylose isomerase-like TIM barrel" evidence="1">
    <location>
        <begin position="43"/>
        <end position="269"/>
    </location>
</feature>
<dbReference type="Pfam" id="PF01261">
    <property type="entry name" value="AP_endonuc_2"/>
    <property type="match status" value="1"/>
</dbReference>
<name>A0ABW0LKT3_9BACI</name>
<sequence>MKIGVFTQWIKANTIEELAQKIRDFELDSVVLDSFPGLEIDLDNPQPEIGARIKSAFEKVGVEIVAIGGYSNLIHPDPAKRAKVHQRFLGLIKLASQVGAKMVCSETGTFHPASDWDWDPANVTDEALEELVETVRPLALKAKELNVQLGFEPYVMNIAYDAKRSARFIEKLGLDNVTLVADPAGLLNRITLNKQAEVLPQAFTEMEPYLGLVHVEDCLPDPNGHFLFVGAGKGQIDYPLFMEQLIRVGYEGPFILEHLQEEEVAETRAFVIEQYNKAKEKVGVIVK</sequence>
<dbReference type="PANTHER" id="PTHR12110">
    <property type="entry name" value="HYDROXYPYRUVATE ISOMERASE"/>
    <property type="match status" value="1"/>
</dbReference>
<evidence type="ECO:0000313" key="3">
    <source>
        <dbReference type="Proteomes" id="UP001596147"/>
    </source>
</evidence>
<dbReference type="SUPFAM" id="SSF51658">
    <property type="entry name" value="Xylose isomerase-like"/>
    <property type="match status" value="1"/>
</dbReference>
<dbReference type="InterPro" id="IPR050312">
    <property type="entry name" value="IolE/XylAMocC-like"/>
</dbReference>